<dbReference type="PANTHER" id="PTHR13696:SF99">
    <property type="entry name" value="COBYRINIC ACID AC-DIAMIDE SYNTHASE"/>
    <property type="match status" value="1"/>
</dbReference>
<comment type="caution">
    <text evidence="2">The sequence shown here is derived from an EMBL/GenBank/DDBJ whole genome shotgun (WGS) entry which is preliminary data.</text>
</comment>
<dbReference type="Gene3D" id="3.40.50.300">
    <property type="entry name" value="P-loop containing nucleotide triphosphate hydrolases"/>
    <property type="match status" value="1"/>
</dbReference>
<name>A0A841BL89_9ACTN</name>
<dbReference type="InterPro" id="IPR027417">
    <property type="entry name" value="P-loop_NTPase"/>
</dbReference>
<accession>A0A841BL89</accession>
<evidence type="ECO:0000259" key="1">
    <source>
        <dbReference type="Pfam" id="PF13614"/>
    </source>
</evidence>
<protein>
    <submittedName>
        <fullName evidence="2">Chromosome partitioning protein</fullName>
    </submittedName>
</protein>
<dbReference type="EMBL" id="JACHMN010000001">
    <property type="protein sequence ID" value="MBB5867580.1"/>
    <property type="molecule type" value="Genomic_DNA"/>
</dbReference>
<dbReference type="CDD" id="cd02042">
    <property type="entry name" value="ParAB_family"/>
    <property type="match status" value="1"/>
</dbReference>
<reference evidence="2 3" key="1">
    <citation type="submission" date="2020-08" db="EMBL/GenBank/DDBJ databases">
        <title>Sequencing the genomes of 1000 actinobacteria strains.</title>
        <authorList>
            <person name="Klenk H.-P."/>
        </authorList>
    </citation>
    <scope>NUCLEOTIDE SEQUENCE [LARGE SCALE GENOMIC DNA]</scope>
    <source>
        <strain evidence="2 3">DSM 45362</strain>
    </source>
</reference>
<dbReference type="RefSeq" id="WP_184832506.1">
    <property type="nucleotide sequence ID" value="NZ_JACHMN010000001.1"/>
</dbReference>
<evidence type="ECO:0000313" key="3">
    <source>
        <dbReference type="Proteomes" id="UP000587527"/>
    </source>
</evidence>
<dbReference type="InterPro" id="IPR050678">
    <property type="entry name" value="DNA_Partitioning_ATPase"/>
</dbReference>
<sequence length="303" mass="33466">MSVVSVLNYKGGVGKTTVTANLGADLAHRGWKVLLIDLDPQSSLTFSFYSPDEWAADLAPARTIMHWYDSFSYSYSVKELSPFITTPPAVNERLRGRGGRLDLIASDLRLVDVDMDLAAVVGGARHQAMHPDYLRLHRLLTDAFSEQAFRDYDITLIDCPPNFNLITRTAVVASDYVLIPAKADYLSTLGIDYLRRRLSKLVEEFNGVVGPDGARAINPVILGVVFTMIQYAGPGIMTKLRQFIDQAGATEVPVFQSMLRESKSVFADSGEHGVPAVLGAQTNENVHYDLQQLTNEFIAKIRV</sequence>
<gene>
    <name evidence="2" type="ORF">F4553_000959</name>
</gene>
<feature type="domain" description="AAA" evidence="1">
    <location>
        <begin position="1"/>
        <end position="206"/>
    </location>
</feature>
<evidence type="ECO:0000313" key="2">
    <source>
        <dbReference type="EMBL" id="MBB5867580.1"/>
    </source>
</evidence>
<dbReference type="SUPFAM" id="SSF52540">
    <property type="entry name" value="P-loop containing nucleoside triphosphate hydrolases"/>
    <property type="match status" value="1"/>
</dbReference>
<dbReference type="PANTHER" id="PTHR13696">
    <property type="entry name" value="P-LOOP CONTAINING NUCLEOSIDE TRIPHOSPHATE HYDROLASE"/>
    <property type="match status" value="1"/>
</dbReference>
<proteinExistence type="predicted"/>
<keyword evidence="3" id="KW-1185">Reference proteome</keyword>
<dbReference type="Pfam" id="PF13614">
    <property type="entry name" value="AAA_31"/>
    <property type="match status" value="1"/>
</dbReference>
<organism evidence="2 3">
    <name type="scientific">Allocatelliglobosispora scoriae</name>
    <dbReference type="NCBI Taxonomy" id="643052"/>
    <lineage>
        <taxon>Bacteria</taxon>
        <taxon>Bacillati</taxon>
        <taxon>Actinomycetota</taxon>
        <taxon>Actinomycetes</taxon>
        <taxon>Micromonosporales</taxon>
        <taxon>Micromonosporaceae</taxon>
        <taxon>Allocatelliglobosispora</taxon>
    </lineage>
</organism>
<dbReference type="AlphaFoldDB" id="A0A841BL89"/>
<dbReference type="Proteomes" id="UP000587527">
    <property type="component" value="Unassembled WGS sequence"/>
</dbReference>
<dbReference type="InterPro" id="IPR025669">
    <property type="entry name" value="AAA_dom"/>
</dbReference>